<evidence type="ECO:0000256" key="8">
    <source>
        <dbReference type="SAM" id="MobiDB-lite"/>
    </source>
</evidence>
<keyword evidence="6" id="KW-0539">Nucleus</keyword>
<dbReference type="Proteomes" id="UP001162483">
    <property type="component" value="Unassembled WGS sequence"/>
</dbReference>
<proteinExistence type="inferred from homology"/>
<reference evidence="10" key="1">
    <citation type="submission" date="2023-05" db="EMBL/GenBank/DDBJ databases">
        <authorList>
            <person name="Stuckert A."/>
        </authorList>
    </citation>
    <scope>NUCLEOTIDE SEQUENCE</scope>
</reference>
<evidence type="ECO:0000256" key="6">
    <source>
        <dbReference type="ARBA" id="ARBA00023242"/>
    </source>
</evidence>
<accession>A0ABN9BMP0</accession>
<feature type="non-terminal residue" evidence="10">
    <location>
        <position position="1"/>
    </location>
</feature>
<comment type="similarity">
    <text evidence="1">Belongs to the krueppel C2H2-type zinc-finger protein family.</text>
</comment>
<dbReference type="PROSITE" id="PS00028">
    <property type="entry name" value="ZINC_FINGER_C2H2_1"/>
    <property type="match status" value="1"/>
</dbReference>
<gene>
    <name evidence="10" type="ORF">SPARVUS_LOCUS3251123</name>
</gene>
<feature type="region of interest" description="Disordered" evidence="8">
    <location>
        <begin position="1"/>
        <end position="21"/>
    </location>
</feature>
<evidence type="ECO:0000256" key="2">
    <source>
        <dbReference type="ARBA" id="ARBA00022723"/>
    </source>
</evidence>
<dbReference type="InterPro" id="IPR036236">
    <property type="entry name" value="Znf_C2H2_sf"/>
</dbReference>
<dbReference type="PROSITE" id="PS50157">
    <property type="entry name" value="ZINC_FINGER_C2H2_2"/>
    <property type="match status" value="4"/>
</dbReference>
<dbReference type="SMART" id="SM00355">
    <property type="entry name" value="ZnF_C2H2"/>
    <property type="match status" value="5"/>
</dbReference>
<evidence type="ECO:0000256" key="3">
    <source>
        <dbReference type="ARBA" id="ARBA00022737"/>
    </source>
</evidence>
<dbReference type="SUPFAM" id="SSF57667">
    <property type="entry name" value="beta-beta-alpha zinc fingers"/>
    <property type="match status" value="3"/>
</dbReference>
<evidence type="ECO:0000313" key="11">
    <source>
        <dbReference type="Proteomes" id="UP001162483"/>
    </source>
</evidence>
<name>A0ABN9BMP0_9NEOB</name>
<keyword evidence="4 7" id="KW-0863">Zinc-finger</keyword>
<dbReference type="Gene3D" id="3.30.160.60">
    <property type="entry name" value="Classic Zinc Finger"/>
    <property type="match status" value="7"/>
</dbReference>
<evidence type="ECO:0000259" key="9">
    <source>
        <dbReference type="PROSITE" id="PS50157"/>
    </source>
</evidence>
<keyword evidence="5" id="KW-0862">Zinc</keyword>
<dbReference type="EMBL" id="CATNWA010004910">
    <property type="protein sequence ID" value="CAI9548909.1"/>
    <property type="molecule type" value="Genomic_DNA"/>
</dbReference>
<evidence type="ECO:0000256" key="7">
    <source>
        <dbReference type="PROSITE-ProRule" id="PRU00042"/>
    </source>
</evidence>
<evidence type="ECO:0000256" key="5">
    <source>
        <dbReference type="ARBA" id="ARBA00022833"/>
    </source>
</evidence>
<evidence type="ECO:0000256" key="1">
    <source>
        <dbReference type="ARBA" id="ARBA00006991"/>
    </source>
</evidence>
<organism evidence="10 11">
    <name type="scientific">Staurois parvus</name>
    <dbReference type="NCBI Taxonomy" id="386267"/>
    <lineage>
        <taxon>Eukaryota</taxon>
        <taxon>Metazoa</taxon>
        <taxon>Chordata</taxon>
        <taxon>Craniata</taxon>
        <taxon>Vertebrata</taxon>
        <taxon>Euteleostomi</taxon>
        <taxon>Amphibia</taxon>
        <taxon>Batrachia</taxon>
        <taxon>Anura</taxon>
        <taxon>Neobatrachia</taxon>
        <taxon>Ranoidea</taxon>
        <taxon>Ranidae</taxon>
        <taxon>Staurois</taxon>
    </lineage>
</organism>
<keyword evidence="11" id="KW-1185">Reference proteome</keyword>
<feature type="domain" description="C2H2-type" evidence="9">
    <location>
        <begin position="76"/>
        <end position="100"/>
    </location>
</feature>
<comment type="caution">
    <text evidence="10">The sequence shown here is derived from an EMBL/GenBank/DDBJ whole genome shotgun (WGS) entry which is preliminary data.</text>
</comment>
<dbReference type="InterPro" id="IPR013087">
    <property type="entry name" value="Znf_C2H2_type"/>
</dbReference>
<dbReference type="PANTHER" id="PTHR24393:SF100">
    <property type="entry name" value="ZINC FINGER PROTEIN-RELATED"/>
    <property type="match status" value="1"/>
</dbReference>
<protein>
    <recommendedName>
        <fullName evidence="9">C2H2-type domain-containing protein</fullName>
    </recommendedName>
</protein>
<keyword evidence="2" id="KW-0479">Metal-binding</keyword>
<feature type="domain" description="C2H2-type" evidence="9">
    <location>
        <begin position="52"/>
        <end position="76"/>
    </location>
</feature>
<dbReference type="Pfam" id="PF00096">
    <property type="entry name" value="zf-C2H2"/>
    <property type="match status" value="1"/>
</dbReference>
<sequence>TGCGEDTTRSRDSTKGLSHGEKSFQTTCSICDKAMERSIFTHQKVHTGEKPYQCSECDKAFIKKFRHQRIHTGEKYQCSECDKIYQITSTHQRIHTGEKPYQCSECDKAFIKKSNFVRHQRIHTGEKPYQCSECDKALHCGSQILSHQRGFTLERSHISVLNVIKLLLRSQIFITHQRIHTGEKPYQCSECDKAFTGSQILSDTRGFTLERSHISVLNVIKLFT</sequence>
<evidence type="ECO:0000256" key="4">
    <source>
        <dbReference type="ARBA" id="ARBA00022771"/>
    </source>
</evidence>
<feature type="domain" description="C2H2-type" evidence="9">
    <location>
        <begin position="101"/>
        <end position="128"/>
    </location>
</feature>
<keyword evidence="3" id="KW-0677">Repeat</keyword>
<evidence type="ECO:0000313" key="10">
    <source>
        <dbReference type="EMBL" id="CAI9548909.1"/>
    </source>
</evidence>
<feature type="domain" description="C2H2-type" evidence="9">
    <location>
        <begin position="129"/>
        <end position="156"/>
    </location>
</feature>
<dbReference type="PANTHER" id="PTHR24393">
    <property type="entry name" value="ZINC FINGER PROTEIN"/>
    <property type="match status" value="1"/>
</dbReference>